<keyword evidence="4" id="KW-0732">Signal</keyword>
<keyword evidence="2" id="KW-0186">Copper</keyword>
<dbReference type="GO" id="GO:0046872">
    <property type="term" value="F:metal ion binding"/>
    <property type="evidence" value="ECO:0007669"/>
    <property type="project" value="UniProtKB-KW"/>
</dbReference>
<protein>
    <recommendedName>
        <fullName evidence="5">Phytocyanin domain-containing protein</fullName>
    </recommendedName>
</protein>
<dbReference type="InterPro" id="IPR028871">
    <property type="entry name" value="BlueCu_1_BS"/>
</dbReference>
<dbReference type="GO" id="GO:0005886">
    <property type="term" value="C:plasma membrane"/>
    <property type="evidence" value="ECO:0000318"/>
    <property type="project" value="GO_Central"/>
</dbReference>
<dbReference type="PROSITE" id="PS00196">
    <property type="entry name" value="COPPER_BLUE"/>
    <property type="match status" value="1"/>
</dbReference>
<dbReference type="STRING" id="3760.A0A251PXC6"/>
<dbReference type="InterPro" id="IPR003245">
    <property type="entry name" value="Phytocyanin_dom"/>
</dbReference>
<evidence type="ECO:0000259" key="5">
    <source>
        <dbReference type="PROSITE" id="PS51485"/>
    </source>
</evidence>
<dbReference type="Proteomes" id="UP000006882">
    <property type="component" value="Chromosome G3"/>
</dbReference>
<dbReference type="PANTHER" id="PTHR33021:SF189">
    <property type="entry name" value="CUCUMBER PEELING CUPREDOXIN-LIKE"/>
    <property type="match status" value="1"/>
</dbReference>
<evidence type="ECO:0000313" key="7">
    <source>
        <dbReference type="Proteomes" id="UP000006882"/>
    </source>
</evidence>
<sequence>MESKMVVVFGVFVAVFVQCVAAQTVHVVGDSLGWTIPQSGQQYVTWASANKFAVGDFLIMPDVIILLVRTTTWHCHVVVPYHSIISPHTRRSLIILQFFNFATNAHDVQEVPYASFDSCSSDNTIGSSITTGPANVTLTSAGDNYFICTYGTHCQSGQKLAITVSAAAPGASPSGPTSAPPPPPPPTTPPTTSITVLERPCCLCSSQAIVTITVHGWGGPTRVLPAP</sequence>
<reference evidence="6 7" key="1">
    <citation type="journal article" date="2013" name="Nat. Genet.">
        <title>The high-quality draft genome of peach (Prunus persica) identifies unique patterns of genetic diversity, domestication and genome evolution.</title>
        <authorList>
            <consortium name="International Peach Genome Initiative"/>
            <person name="Verde I."/>
            <person name="Abbott A.G."/>
            <person name="Scalabrin S."/>
            <person name="Jung S."/>
            <person name="Shu S."/>
            <person name="Marroni F."/>
            <person name="Zhebentyayeva T."/>
            <person name="Dettori M.T."/>
            <person name="Grimwood J."/>
            <person name="Cattonaro F."/>
            <person name="Zuccolo A."/>
            <person name="Rossini L."/>
            <person name="Jenkins J."/>
            <person name="Vendramin E."/>
            <person name="Meisel L.A."/>
            <person name="Decroocq V."/>
            <person name="Sosinski B."/>
            <person name="Prochnik S."/>
            <person name="Mitros T."/>
            <person name="Policriti A."/>
            <person name="Cipriani G."/>
            <person name="Dondini L."/>
            <person name="Ficklin S."/>
            <person name="Goodstein D.M."/>
            <person name="Xuan P."/>
            <person name="Del Fabbro C."/>
            <person name="Aramini V."/>
            <person name="Copetti D."/>
            <person name="Gonzalez S."/>
            <person name="Horner D.S."/>
            <person name="Falchi R."/>
            <person name="Lucas S."/>
            <person name="Mica E."/>
            <person name="Maldonado J."/>
            <person name="Lazzari B."/>
            <person name="Bielenberg D."/>
            <person name="Pirona R."/>
            <person name="Miculan M."/>
            <person name="Barakat A."/>
            <person name="Testolin R."/>
            <person name="Stella A."/>
            <person name="Tartarini S."/>
            <person name="Tonutti P."/>
            <person name="Arus P."/>
            <person name="Orellana A."/>
            <person name="Wells C."/>
            <person name="Main D."/>
            <person name="Vizzotto G."/>
            <person name="Silva H."/>
            <person name="Salamini F."/>
            <person name="Schmutz J."/>
            <person name="Morgante M."/>
            <person name="Rokhsar D.S."/>
        </authorList>
    </citation>
    <scope>NUCLEOTIDE SEQUENCE [LARGE SCALE GENOMIC DNA]</scope>
    <source>
        <strain evidence="7">cv. Nemared</strain>
    </source>
</reference>
<evidence type="ECO:0000256" key="4">
    <source>
        <dbReference type="SAM" id="SignalP"/>
    </source>
</evidence>
<keyword evidence="1" id="KW-0479">Metal-binding</keyword>
<accession>A0A251PXC6</accession>
<dbReference type="EMBL" id="CM007653">
    <property type="protein sequence ID" value="ONI16229.1"/>
    <property type="molecule type" value="Genomic_DNA"/>
</dbReference>
<feature type="compositionally biased region" description="Low complexity" evidence="3">
    <location>
        <begin position="167"/>
        <end position="177"/>
    </location>
</feature>
<dbReference type="AlphaFoldDB" id="A0A251PXC6"/>
<evidence type="ECO:0000256" key="2">
    <source>
        <dbReference type="ARBA" id="ARBA00023008"/>
    </source>
</evidence>
<feature type="domain" description="Phytocyanin" evidence="5">
    <location>
        <begin position="24"/>
        <end position="166"/>
    </location>
</feature>
<proteinExistence type="predicted"/>
<dbReference type="InterPro" id="IPR039391">
    <property type="entry name" value="Phytocyanin-like"/>
</dbReference>
<organism evidence="6 7">
    <name type="scientific">Prunus persica</name>
    <name type="common">Peach</name>
    <name type="synonym">Amygdalus persica</name>
    <dbReference type="NCBI Taxonomy" id="3760"/>
    <lineage>
        <taxon>Eukaryota</taxon>
        <taxon>Viridiplantae</taxon>
        <taxon>Streptophyta</taxon>
        <taxon>Embryophyta</taxon>
        <taxon>Tracheophyta</taxon>
        <taxon>Spermatophyta</taxon>
        <taxon>Magnoliopsida</taxon>
        <taxon>eudicotyledons</taxon>
        <taxon>Gunneridae</taxon>
        <taxon>Pentapetalae</taxon>
        <taxon>rosids</taxon>
        <taxon>fabids</taxon>
        <taxon>Rosales</taxon>
        <taxon>Rosaceae</taxon>
        <taxon>Amygdaloideae</taxon>
        <taxon>Amygdaleae</taxon>
        <taxon>Prunus</taxon>
    </lineage>
</organism>
<dbReference type="SUPFAM" id="SSF49503">
    <property type="entry name" value="Cupredoxins"/>
    <property type="match status" value="1"/>
</dbReference>
<gene>
    <name evidence="6" type="ORF">PRUPE_3G086500</name>
</gene>
<dbReference type="PANTHER" id="PTHR33021">
    <property type="entry name" value="BLUE COPPER PROTEIN"/>
    <property type="match status" value="1"/>
</dbReference>
<feature type="compositionally biased region" description="Pro residues" evidence="3">
    <location>
        <begin position="178"/>
        <end position="189"/>
    </location>
</feature>
<feature type="chain" id="PRO_5012219623" description="Phytocyanin domain-containing protein" evidence="4">
    <location>
        <begin position="23"/>
        <end position="227"/>
    </location>
</feature>
<evidence type="ECO:0000313" key="6">
    <source>
        <dbReference type="EMBL" id="ONI16229.1"/>
    </source>
</evidence>
<feature type="signal peptide" evidence="4">
    <location>
        <begin position="1"/>
        <end position="22"/>
    </location>
</feature>
<keyword evidence="7" id="KW-1185">Reference proteome</keyword>
<feature type="region of interest" description="Disordered" evidence="3">
    <location>
        <begin position="167"/>
        <end position="192"/>
    </location>
</feature>
<evidence type="ECO:0000256" key="1">
    <source>
        <dbReference type="ARBA" id="ARBA00022723"/>
    </source>
</evidence>
<dbReference type="Gramene" id="ONI16229">
    <property type="protein sequence ID" value="ONI16229"/>
    <property type="gene ID" value="PRUPE_3G086500"/>
</dbReference>
<evidence type="ECO:0000256" key="3">
    <source>
        <dbReference type="SAM" id="MobiDB-lite"/>
    </source>
</evidence>
<dbReference type="Gene3D" id="2.60.40.420">
    <property type="entry name" value="Cupredoxins - blue copper proteins"/>
    <property type="match status" value="1"/>
</dbReference>
<dbReference type="Pfam" id="PF02298">
    <property type="entry name" value="Cu_bind_like"/>
    <property type="match status" value="1"/>
</dbReference>
<dbReference type="PROSITE" id="PS51485">
    <property type="entry name" value="PHYTOCYANIN"/>
    <property type="match status" value="1"/>
</dbReference>
<dbReference type="GO" id="GO:0009055">
    <property type="term" value="F:electron transfer activity"/>
    <property type="evidence" value="ECO:0007669"/>
    <property type="project" value="InterPro"/>
</dbReference>
<name>A0A251PXC6_PRUPE</name>
<dbReference type="InterPro" id="IPR008972">
    <property type="entry name" value="Cupredoxin"/>
</dbReference>